<dbReference type="NCBIfam" id="NF001824">
    <property type="entry name" value="PRK00558.1-5"/>
    <property type="match status" value="1"/>
</dbReference>
<dbReference type="PANTHER" id="PTHR30562">
    <property type="entry name" value="UVRC/OXIDOREDUCTASE"/>
    <property type="match status" value="1"/>
</dbReference>
<feature type="domain" description="GIY-YIG" evidence="9">
    <location>
        <begin position="90"/>
        <end position="168"/>
    </location>
</feature>
<evidence type="ECO:0000313" key="11">
    <source>
        <dbReference type="EMBL" id="KPH86491.1"/>
    </source>
</evidence>
<organism evidence="11 12">
    <name type="scientific">Komagataeibacter intermedius AF2</name>
    <dbReference type="NCBI Taxonomy" id="1458464"/>
    <lineage>
        <taxon>Bacteria</taxon>
        <taxon>Pseudomonadati</taxon>
        <taxon>Pseudomonadota</taxon>
        <taxon>Alphaproteobacteria</taxon>
        <taxon>Acetobacterales</taxon>
        <taxon>Acetobacteraceae</taxon>
        <taxon>Komagataeibacter</taxon>
    </lineage>
</organism>
<dbReference type="CDD" id="cd10434">
    <property type="entry name" value="GIY-YIG_UvrC_Cho"/>
    <property type="match status" value="1"/>
</dbReference>
<keyword evidence="4 7" id="KW-0267">Excision nuclease</keyword>
<evidence type="ECO:0000256" key="6">
    <source>
        <dbReference type="ARBA" id="ARBA00023236"/>
    </source>
</evidence>
<dbReference type="InterPro" id="IPR036876">
    <property type="entry name" value="UVR_dom_sf"/>
</dbReference>
<comment type="subunit">
    <text evidence="7">Interacts with UvrB in an incision complex.</text>
</comment>
<comment type="caution">
    <text evidence="11">The sequence shown here is derived from an EMBL/GenBank/DDBJ whole genome shotgun (WGS) entry which is preliminary data.</text>
</comment>
<dbReference type="HAMAP" id="MF_00203">
    <property type="entry name" value="UvrC"/>
    <property type="match status" value="1"/>
</dbReference>
<keyword evidence="3 7" id="KW-0228">DNA excision</keyword>
<dbReference type="InterPro" id="IPR003583">
    <property type="entry name" value="Hlx-hairpin-Hlx_DNA-bd_motif"/>
</dbReference>
<feature type="domain" description="UVR" evidence="8">
    <location>
        <begin position="278"/>
        <end position="313"/>
    </location>
</feature>
<dbReference type="InterPro" id="IPR047296">
    <property type="entry name" value="GIY-YIG_UvrC_Cho"/>
</dbReference>
<accession>A0A0N1FNF9</accession>
<dbReference type="GO" id="GO:0006289">
    <property type="term" value="P:nucleotide-excision repair"/>
    <property type="evidence" value="ECO:0007669"/>
    <property type="project" value="UniProtKB-UniRule"/>
</dbReference>
<comment type="similarity">
    <text evidence="7">Belongs to the UvrC family.</text>
</comment>
<dbReference type="SUPFAM" id="SSF46600">
    <property type="entry name" value="C-terminal UvrC-binding domain of UvrB"/>
    <property type="match status" value="1"/>
</dbReference>
<comment type="function">
    <text evidence="7">The UvrABC repair system catalyzes the recognition and processing of DNA lesions. UvrC both incises the 5' and 3' sides of the lesion. The N-terminal half is responsible for the 3' incision and the C-terminal half is responsible for the 5' incision.</text>
</comment>
<dbReference type="InterPro" id="IPR001162">
    <property type="entry name" value="UvrC_RNase_H_dom"/>
</dbReference>
<dbReference type="Proteomes" id="UP000031553">
    <property type="component" value="Unassembled WGS sequence"/>
</dbReference>
<dbReference type="GO" id="GO:0003677">
    <property type="term" value="F:DNA binding"/>
    <property type="evidence" value="ECO:0007669"/>
    <property type="project" value="UniProtKB-UniRule"/>
</dbReference>
<dbReference type="EMBL" id="JUFX02000200">
    <property type="protein sequence ID" value="KPH86491.1"/>
    <property type="molecule type" value="Genomic_DNA"/>
</dbReference>
<comment type="subcellular location">
    <subcellularLocation>
        <location evidence="7">Cytoplasm</location>
    </subcellularLocation>
</comment>
<protein>
    <recommendedName>
        <fullName evidence="7">UvrABC system protein C</fullName>
        <shortName evidence="7">Protein UvrC</shortName>
    </recommendedName>
    <alternativeName>
        <fullName evidence="7">Excinuclease ABC subunit C</fullName>
    </alternativeName>
</protein>
<dbReference type="PROSITE" id="PS50151">
    <property type="entry name" value="UVR"/>
    <property type="match status" value="1"/>
</dbReference>
<dbReference type="InterPro" id="IPR035901">
    <property type="entry name" value="GIY-YIG_endonuc_sf"/>
</dbReference>
<evidence type="ECO:0000256" key="1">
    <source>
        <dbReference type="ARBA" id="ARBA00022490"/>
    </source>
</evidence>
<gene>
    <name evidence="7" type="primary">uvrC</name>
    <name evidence="11" type="ORF">GLUCOINTEAF2_0202747</name>
</gene>
<dbReference type="PANTHER" id="PTHR30562:SF1">
    <property type="entry name" value="UVRABC SYSTEM PROTEIN C"/>
    <property type="match status" value="1"/>
</dbReference>
<dbReference type="AlphaFoldDB" id="A0A0N1FNF9"/>
<dbReference type="FunFam" id="3.30.420.340:FF:000001">
    <property type="entry name" value="UvrABC system protein C"/>
    <property type="match status" value="1"/>
</dbReference>
<dbReference type="SUPFAM" id="SSF82771">
    <property type="entry name" value="GIY-YIG endonuclease"/>
    <property type="match status" value="1"/>
</dbReference>
<reference evidence="11 12" key="1">
    <citation type="submission" date="2015-07" db="EMBL/GenBank/DDBJ databases">
        <title>Draft Genome Sequence of Komagataeibacter intermedius Strain AF2, Isolated from Kombucha Tea.</title>
        <authorList>
            <person name="Santos R.A."/>
            <person name="Berretta A.A."/>
            <person name="Barud H.S."/>
            <person name="Ribeiro S.J."/>
            <person name="Gonzalez-Garcia L.N."/>
            <person name="Zucchi T.D."/>
            <person name="Goldman G.H."/>
            <person name="Riano-Pachon D.M."/>
        </authorList>
    </citation>
    <scope>NUCLEOTIDE SEQUENCE [LARGE SCALE GENOMIC DNA]</scope>
    <source>
        <strain evidence="11 12">AF2</strain>
    </source>
</reference>
<evidence type="ECO:0000256" key="2">
    <source>
        <dbReference type="ARBA" id="ARBA00022763"/>
    </source>
</evidence>
<dbReference type="InterPro" id="IPR038476">
    <property type="entry name" value="UvrC_RNase_H_dom_sf"/>
</dbReference>
<dbReference type="InterPro" id="IPR004791">
    <property type="entry name" value="UvrC"/>
</dbReference>
<evidence type="ECO:0000256" key="5">
    <source>
        <dbReference type="ARBA" id="ARBA00023204"/>
    </source>
</evidence>
<dbReference type="Gene3D" id="1.10.150.20">
    <property type="entry name" value="5' to 3' exonuclease, C-terminal subdomain"/>
    <property type="match status" value="1"/>
</dbReference>
<dbReference type="InterPro" id="IPR050066">
    <property type="entry name" value="UvrABC_protein_C"/>
</dbReference>
<dbReference type="PROSITE" id="PS50165">
    <property type="entry name" value="UVRC"/>
    <property type="match status" value="1"/>
</dbReference>
<dbReference type="Gene3D" id="3.40.1440.10">
    <property type="entry name" value="GIY-YIG endonuclease"/>
    <property type="match status" value="1"/>
</dbReference>
<keyword evidence="2 7" id="KW-0227">DNA damage</keyword>
<dbReference type="Pfam" id="PF08459">
    <property type="entry name" value="UvrC_RNaseH_dom"/>
    <property type="match status" value="1"/>
</dbReference>
<dbReference type="Pfam" id="PF22920">
    <property type="entry name" value="UvrC_RNaseH"/>
    <property type="match status" value="1"/>
</dbReference>
<dbReference type="GO" id="GO:0005737">
    <property type="term" value="C:cytoplasm"/>
    <property type="evidence" value="ECO:0007669"/>
    <property type="project" value="UniProtKB-SubCell"/>
</dbReference>
<name>A0A0N1FNF9_9PROT</name>
<dbReference type="NCBIfam" id="TIGR00194">
    <property type="entry name" value="uvrC"/>
    <property type="match status" value="1"/>
</dbReference>
<dbReference type="Gene3D" id="3.30.420.340">
    <property type="entry name" value="UvrC, RNAse H endonuclease domain"/>
    <property type="match status" value="1"/>
</dbReference>
<evidence type="ECO:0000259" key="10">
    <source>
        <dbReference type="PROSITE" id="PS50165"/>
    </source>
</evidence>
<dbReference type="FunFam" id="3.40.1440.10:FF:000001">
    <property type="entry name" value="UvrABC system protein C"/>
    <property type="match status" value="1"/>
</dbReference>
<dbReference type="PROSITE" id="PS50164">
    <property type="entry name" value="GIY_YIG"/>
    <property type="match status" value="1"/>
</dbReference>
<dbReference type="Pfam" id="PF01541">
    <property type="entry name" value="GIY-YIG"/>
    <property type="match status" value="1"/>
</dbReference>
<dbReference type="InterPro" id="IPR001943">
    <property type="entry name" value="UVR_dom"/>
</dbReference>
<dbReference type="Gene3D" id="4.10.860.10">
    <property type="entry name" value="UVR domain"/>
    <property type="match status" value="1"/>
</dbReference>
<keyword evidence="5 7" id="KW-0234">DNA repair</keyword>
<dbReference type="GO" id="GO:0009380">
    <property type="term" value="C:excinuclease repair complex"/>
    <property type="evidence" value="ECO:0007669"/>
    <property type="project" value="InterPro"/>
</dbReference>
<dbReference type="Pfam" id="PF14520">
    <property type="entry name" value="HHH_5"/>
    <property type="match status" value="1"/>
</dbReference>
<dbReference type="Pfam" id="PF02151">
    <property type="entry name" value="UVR"/>
    <property type="match status" value="1"/>
</dbReference>
<sequence length="691" mass="77538">MWGGIFFPALGVWDIIFLKQWVIVSDVFLGNPSAGKENRHPHVFFCCCSTDLSTPSVDERLPSMTTAISTAPVRPVGVEAIHHALQTMPQSPGVYRMLGPKGDVLYVGKALNLKKRVTSYTHIGRLTERLRRMVSETRSMEIVTTHTEAEALLLEANYIKRMQPRYNILLRDDKSYPWIMLTDKHDFPQISKHRGKPVKGASYWGPFASAWSVNQTLNLLQRTFLLRSCSDSEMQGRTRPCLLHQIHRCSAPCTDRISREDYAELAGQARDFLAGRNPHMREELGREMEEAAEALEFERAAAIRDRIRGLSALQQDSSVINPSTVTDADIIAIWQIAGQSCIQVFFIRAGRNNGNRAFFPSHARDENAPDVLAAFIGQFYDDKPPPAHVLVNQDLPELDVLTSALTLRRGRRVEITHPQRGEKRAVIEHAELNAREALERKLAESAGQARLLQGVADLFGLDAPPRRIETYDNSHIQGANAYGVMVVGGPEGFDRRAYRKFSIKGPVTPGDDFAMMREVLERRFRRALKDREEGVRPEDWPDILLIDGGAGQYTAVRGVLDELGVTGVTLVAIAKGPDRDAGREWFHTEGRPPFQLPPRDPVLYYLQRLRDEAHRFAITTHRAGRSKTLVRSELDDIPGVGPARKRALLNHFGSARSVRQAGLGELENAPGINRDMARAIYGYFHPGWTGE</sequence>
<keyword evidence="1 7" id="KW-0963">Cytoplasm</keyword>
<keyword evidence="6 7" id="KW-0742">SOS response</keyword>
<dbReference type="GO" id="GO:0009432">
    <property type="term" value="P:SOS response"/>
    <property type="evidence" value="ECO:0007669"/>
    <property type="project" value="UniProtKB-UniRule"/>
</dbReference>
<dbReference type="InterPro" id="IPR000305">
    <property type="entry name" value="GIY-YIG_endonuc"/>
</dbReference>
<dbReference type="SMART" id="SM00465">
    <property type="entry name" value="GIYc"/>
    <property type="match status" value="1"/>
</dbReference>
<dbReference type="InterPro" id="IPR010994">
    <property type="entry name" value="RuvA_2-like"/>
</dbReference>
<dbReference type="SMART" id="SM00278">
    <property type="entry name" value="HhH1"/>
    <property type="match status" value="2"/>
</dbReference>
<proteinExistence type="inferred from homology"/>
<dbReference type="SUPFAM" id="SSF47781">
    <property type="entry name" value="RuvA domain 2-like"/>
    <property type="match status" value="1"/>
</dbReference>
<evidence type="ECO:0000256" key="4">
    <source>
        <dbReference type="ARBA" id="ARBA00022881"/>
    </source>
</evidence>
<evidence type="ECO:0000256" key="7">
    <source>
        <dbReference type="HAMAP-Rule" id="MF_00203"/>
    </source>
</evidence>
<evidence type="ECO:0000259" key="9">
    <source>
        <dbReference type="PROSITE" id="PS50164"/>
    </source>
</evidence>
<feature type="domain" description="UvrC family homology region profile" evidence="10">
    <location>
        <begin position="330"/>
        <end position="560"/>
    </location>
</feature>
<evidence type="ECO:0000259" key="8">
    <source>
        <dbReference type="PROSITE" id="PS50151"/>
    </source>
</evidence>
<evidence type="ECO:0000313" key="12">
    <source>
        <dbReference type="Proteomes" id="UP000031553"/>
    </source>
</evidence>
<dbReference type="GO" id="GO:0009381">
    <property type="term" value="F:excinuclease ABC activity"/>
    <property type="evidence" value="ECO:0007669"/>
    <property type="project" value="UniProtKB-UniRule"/>
</dbReference>
<evidence type="ECO:0000256" key="3">
    <source>
        <dbReference type="ARBA" id="ARBA00022769"/>
    </source>
</evidence>